<dbReference type="GO" id="GO:0003677">
    <property type="term" value="F:DNA binding"/>
    <property type="evidence" value="ECO:0007669"/>
    <property type="project" value="UniProtKB-KW"/>
</dbReference>
<evidence type="ECO:0000256" key="10">
    <source>
        <dbReference type="ARBA" id="ARBA00023125"/>
    </source>
</evidence>
<evidence type="ECO:0000256" key="8">
    <source>
        <dbReference type="ARBA" id="ARBA00022801"/>
    </source>
</evidence>
<gene>
    <name evidence="12" type="ORF">Q604_UNBC09743G0001</name>
</gene>
<keyword evidence="4" id="KW-0540">Nuclease</keyword>
<comment type="caution">
    <text evidence="12">The sequence shown here is derived from an EMBL/GenBank/DDBJ whole genome shotgun (WGS) entry which is preliminary data.</text>
</comment>
<keyword evidence="6" id="KW-0680">Restriction system</keyword>
<evidence type="ECO:0000256" key="3">
    <source>
        <dbReference type="ARBA" id="ARBA00012654"/>
    </source>
</evidence>
<feature type="non-terminal residue" evidence="12">
    <location>
        <position position="1"/>
    </location>
</feature>
<keyword evidence="8" id="KW-0378">Hydrolase</keyword>
<dbReference type="InterPro" id="IPR027417">
    <property type="entry name" value="P-loop_NTPase"/>
</dbReference>
<dbReference type="Pfam" id="PF04313">
    <property type="entry name" value="HSDR_N"/>
    <property type="match status" value="1"/>
</dbReference>
<evidence type="ECO:0000256" key="7">
    <source>
        <dbReference type="ARBA" id="ARBA00022759"/>
    </source>
</evidence>
<dbReference type="GO" id="GO:0009035">
    <property type="term" value="F:type I site-specific deoxyribonuclease activity"/>
    <property type="evidence" value="ECO:0007669"/>
    <property type="project" value="UniProtKB-EC"/>
</dbReference>
<evidence type="ECO:0000256" key="4">
    <source>
        <dbReference type="ARBA" id="ARBA00022722"/>
    </source>
</evidence>
<dbReference type="GO" id="GO:0005524">
    <property type="term" value="F:ATP binding"/>
    <property type="evidence" value="ECO:0007669"/>
    <property type="project" value="UniProtKB-KW"/>
</dbReference>
<evidence type="ECO:0000313" key="12">
    <source>
        <dbReference type="EMBL" id="ETJ35945.1"/>
    </source>
</evidence>
<dbReference type="Gene3D" id="3.90.1570.50">
    <property type="match status" value="1"/>
</dbReference>
<comment type="catalytic activity">
    <reaction evidence="1">
        <text>Endonucleolytic cleavage of DNA to give random double-stranded fragments with terminal 5'-phosphates, ATP is simultaneously hydrolyzed.</text>
        <dbReference type="EC" id="3.1.21.3"/>
    </reaction>
</comment>
<accession>W1Y2P1</accession>
<sequence length="127" mass="14976">YSKESFNSENSLYKYIQIFVISNGTYTRYFANTTAQNKNHYEFTCEWADRKNKIIHDLEDFTVTFLSKRVLLEVLTKYCVFDADNTLLIMRPYQIAATESILRKIHSTNEMKNFGTINACGYIWHTT</sequence>
<dbReference type="Gene3D" id="3.40.50.300">
    <property type="entry name" value="P-loop containing nucleotide triphosphate hydrolases"/>
    <property type="match status" value="1"/>
</dbReference>
<dbReference type="EC" id="3.1.21.3" evidence="3"/>
<keyword evidence="10" id="KW-0238">DNA-binding</keyword>
<evidence type="ECO:0000256" key="5">
    <source>
        <dbReference type="ARBA" id="ARBA00022741"/>
    </source>
</evidence>
<dbReference type="InterPro" id="IPR007409">
    <property type="entry name" value="Restrct_endonuc_type1_HsdR_N"/>
</dbReference>
<keyword evidence="9" id="KW-0067">ATP-binding</keyword>
<keyword evidence="12" id="KW-0347">Helicase</keyword>
<name>W1Y2P1_9ZZZZ</name>
<evidence type="ECO:0000256" key="2">
    <source>
        <dbReference type="ARBA" id="ARBA00008598"/>
    </source>
</evidence>
<dbReference type="GO" id="GO:0004386">
    <property type="term" value="F:helicase activity"/>
    <property type="evidence" value="ECO:0007669"/>
    <property type="project" value="UniProtKB-KW"/>
</dbReference>
<dbReference type="CDD" id="cd22332">
    <property type="entry name" value="HsdR_N"/>
    <property type="match status" value="1"/>
</dbReference>
<feature type="domain" description="Restriction endonuclease type I HsdR N-terminal" evidence="11">
    <location>
        <begin position="1"/>
        <end position="38"/>
    </location>
</feature>
<comment type="similarity">
    <text evidence="2">Belongs to the HsdR family.</text>
</comment>
<evidence type="ECO:0000256" key="6">
    <source>
        <dbReference type="ARBA" id="ARBA00022747"/>
    </source>
</evidence>
<dbReference type="PANTHER" id="PTHR30195:SF16">
    <property type="entry name" value="TYPE I RESTRICTION ENZYME ENDONUCLEASE SUBUNIT"/>
    <property type="match status" value="1"/>
</dbReference>
<feature type="non-terminal residue" evidence="12">
    <location>
        <position position="127"/>
    </location>
</feature>
<proteinExistence type="inferred from homology"/>
<organism evidence="12">
    <name type="scientific">human gut metagenome</name>
    <dbReference type="NCBI Taxonomy" id="408170"/>
    <lineage>
        <taxon>unclassified sequences</taxon>
        <taxon>metagenomes</taxon>
        <taxon>organismal metagenomes</taxon>
    </lineage>
</organism>
<keyword evidence="5" id="KW-0547">Nucleotide-binding</keyword>
<dbReference type="EMBL" id="AZMM01009743">
    <property type="protein sequence ID" value="ETJ35945.1"/>
    <property type="molecule type" value="Genomic_DNA"/>
</dbReference>
<protein>
    <recommendedName>
        <fullName evidence="3">type I site-specific deoxyribonuclease</fullName>
        <ecNumber evidence="3">3.1.21.3</ecNumber>
    </recommendedName>
</protein>
<dbReference type="GO" id="GO:0009307">
    <property type="term" value="P:DNA restriction-modification system"/>
    <property type="evidence" value="ECO:0007669"/>
    <property type="project" value="UniProtKB-KW"/>
</dbReference>
<evidence type="ECO:0000256" key="1">
    <source>
        <dbReference type="ARBA" id="ARBA00000851"/>
    </source>
</evidence>
<reference evidence="12" key="1">
    <citation type="submission" date="2013-12" db="EMBL/GenBank/DDBJ databases">
        <title>A Varibaculum cambriense genome reconstructed from a premature infant gut community with otherwise low bacterial novelty that shifts toward anaerobic metabolism during the third week of life.</title>
        <authorList>
            <person name="Brown C.T."/>
            <person name="Sharon I."/>
            <person name="Thomas B.C."/>
            <person name="Castelle C.J."/>
            <person name="Morowitz M.J."/>
            <person name="Banfield J.F."/>
        </authorList>
    </citation>
    <scope>NUCLEOTIDE SEQUENCE</scope>
</reference>
<dbReference type="InterPro" id="IPR051268">
    <property type="entry name" value="Type-I_R_enzyme_R_subunit"/>
</dbReference>
<evidence type="ECO:0000259" key="11">
    <source>
        <dbReference type="Pfam" id="PF04313"/>
    </source>
</evidence>
<evidence type="ECO:0000256" key="9">
    <source>
        <dbReference type="ARBA" id="ARBA00022840"/>
    </source>
</evidence>
<dbReference type="AlphaFoldDB" id="W1Y2P1"/>
<dbReference type="PANTHER" id="PTHR30195">
    <property type="entry name" value="TYPE I SITE-SPECIFIC DEOXYRIBONUCLEASE PROTEIN SUBUNIT M AND R"/>
    <property type="match status" value="1"/>
</dbReference>
<keyword evidence="7" id="KW-0255">Endonuclease</keyword>